<protein>
    <submittedName>
        <fullName evidence="3">Protein Star</fullName>
    </submittedName>
</protein>
<accession>A0A226ESU7</accession>
<dbReference type="GO" id="GO:0006888">
    <property type="term" value="P:endoplasmic reticulum to Golgi vesicle-mediated transport"/>
    <property type="evidence" value="ECO:0007669"/>
    <property type="project" value="TreeGrafter"/>
</dbReference>
<dbReference type="GO" id="GO:0016197">
    <property type="term" value="P:endosomal transport"/>
    <property type="evidence" value="ECO:0007669"/>
    <property type="project" value="TreeGrafter"/>
</dbReference>
<evidence type="ECO:0000259" key="2">
    <source>
        <dbReference type="Pfam" id="PF05050"/>
    </source>
</evidence>
<dbReference type="GO" id="GO:0005886">
    <property type="term" value="C:plasma membrane"/>
    <property type="evidence" value="ECO:0007669"/>
    <property type="project" value="TreeGrafter"/>
</dbReference>
<evidence type="ECO:0000256" key="1">
    <source>
        <dbReference type="SAM" id="Phobius"/>
    </source>
</evidence>
<feature type="transmembrane region" description="Helical" evidence="1">
    <location>
        <begin position="12"/>
        <end position="32"/>
    </location>
</feature>
<keyword evidence="1" id="KW-0812">Transmembrane</keyword>
<organism evidence="3 4">
    <name type="scientific">Folsomia candida</name>
    <name type="common">Springtail</name>
    <dbReference type="NCBI Taxonomy" id="158441"/>
    <lineage>
        <taxon>Eukaryota</taxon>
        <taxon>Metazoa</taxon>
        <taxon>Ecdysozoa</taxon>
        <taxon>Arthropoda</taxon>
        <taxon>Hexapoda</taxon>
        <taxon>Collembola</taxon>
        <taxon>Entomobryomorpha</taxon>
        <taxon>Isotomoidea</taxon>
        <taxon>Isotomidae</taxon>
        <taxon>Proisotominae</taxon>
        <taxon>Folsomia</taxon>
    </lineage>
</organism>
<dbReference type="InterPro" id="IPR053202">
    <property type="entry name" value="EGF_Rcpt_Signaling_Reg"/>
</dbReference>
<keyword evidence="1" id="KW-0472">Membrane</keyword>
<gene>
    <name evidence="3" type="ORF">Fcan01_04846</name>
</gene>
<dbReference type="GO" id="GO:0031902">
    <property type="term" value="C:late endosome membrane"/>
    <property type="evidence" value="ECO:0007669"/>
    <property type="project" value="TreeGrafter"/>
</dbReference>
<dbReference type="GO" id="GO:0005794">
    <property type="term" value="C:Golgi apparatus"/>
    <property type="evidence" value="ECO:0007669"/>
    <property type="project" value="TreeGrafter"/>
</dbReference>
<keyword evidence="1" id="KW-1133">Transmembrane helix</keyword>
<dbReference type="SUPFAM" id="SSF53335">
    <property type="entry name" value="S-adenosyl-L-methionine-dependent methyltransferases"/>
    <property type="match status" value="1"/>
</dbReference>
<dbReference type="OMA" id="GEWGANT"/>
<dbReference type="EMBL" id="LNIX01000002">
    <property type="protein sequence ID" value="OXA60288.1"/>
    <property type="molecule type" value="Genomic_DNA"/>
</dbReference>
<proteinExistence type="predicted"/>
<dbReference type="Pfam" id="PF05050">
    <property type="entry name" value="Methyltransf_21"/>
    <property type="match status" value="1"/>
</dbReference>
<dbReference type="AlphaFoldDB" id="A0A226ESU7"/>
<dbReference type="InterPro" id="IPR006342">
    <property type="entry name" value="FkbM_mtfrase"/>
</dbReference>
<sequence>MFQLNRNLINKYNGTIHIFLLILVLVILFLYLGNGGEDGESKSRSTSSLKEWINDESSQVEQDDERLVQFVRKNHIFQANKLPYRFDNGDDTGNPSAGQLQSILPLLRKDPGGFYVEAGANDGEWGANTLYLERHLGWNGLLVEASPATFEKLIRKNRKAFHSNAALSTKPRPMIATFYENPTASIWGGLTYRFYHKNDHAVKVQCVPLYTLLLAINRTTVDFLSLDLEGSELDVLRTIPFDKVNIKSVAVEVINGKEGPEPVKELMSKNGYHLHETVGDLGDLIFINEELFQLKNKKGSQ</sequence>
<name>A0A226ESU7_FOLCA</name>
<dbReference type="OrthoDB" id="6357215at2759"/>
<keyword evidence="4" id="KW-1185">Reference proteome</keyword>
<evidence type="ECO:0000313" key="3">
    <source>
        <dbReference type="EMBL" id="OXA60288.1"/>
    </source>
</evidence>
<dbReference type="Gene3D" id="3.40.50.150">
    <property type="entry name" value="Vaccinia Virus protein VP39"/>
    <property type="match status" value="1"/>
</dbReference>
<dbReference type="PANTHER" id="PTHR34009:SF2">
    <property type="entry name" value="PROTEIN STAR"/>
    <property type="match status" value="1"/>
</dbReference>
<comment type="caution">
    <text evidence="3">The sequence shown here is derived from an EMBL/GenBank/DDBJ whole genome shotgun (WGS) entry which is preliminary data.</text>
</comment>
<evidence type="ECO:0000313" key="4">
    <source>
        <dbReference type="Proteomes" id="UP000198287"/>
    </source>
</evidence>
<feature type="domain" description="Methyltransferase FkbM" evidence="2">
    <location>
        <begin position="118"/>
        <end position="273"/>
    </location>
</feature>
<dbReference type="InterPro" id="IPR029063">
    <property type="entry name" value="SAM-dependent_MTases_sf"/>
</dbReference>
<dbReference type="PANTHER" id="PTHR34009">
    <property type="entry name" value="PROTEIN STAR"/>
    <property type="match status" value="1"/>
</dbReference>
<dbReference type="GO" id="GO:0005789">
    <property type="term" value="C:endoplasmic reticulum membrane"/>
    <property type="evidence" value="ECO:0007669"/>
    <property type="project" value="TreeGrafter"/>
</dbReference>
<reference evidence="3 4" key="1">
    <citation type="submission" date="2015-12" db="EMBL/GenBank/DDBJ databases">
        <title>The genome of Folsomia candida.</title>
        <authorList>
            <person name="Faddeeva A."/>
            <person name="Derks M.F."/>
            <person name="Anvar Y."/>
            <person name="Smit S."/>
            <person name="Van Straalen N."/>
            <person name="Roelofs D."/>
        </authorList>
    </citation>
    <scope>NUCLEOTIDE SEQUENCE [LARGE SCALE GENOMIC DNA]</scope>
    <source>
        <strain evidence="3 4">VU population</strain>
        <tissue evidence="3">Whole body</tissue>
    </source>
</reference>
<dbReference type="Proteomes" id="UP000198287">
    <property type="component" value="Unassembled WGS sequence"/>
</dbReference>